<evidence type="ECO:0000313" key="1">
    <source>
        <dbReference type="EMBL" id="KAI3734667.1"/>
    </source>
</evidence>
<protein>
    <submittedName>
        <fullName evidence="1">Uncharacterized protein</fullName>
    </submittedName>
</protein>
<reference evidence="2" key="1">
    <citation type="journal article" date="2022" name="Mol. Ecol. Resour.">
        <title>The genomes of chicory, endive, great burdock and yacon provide insights into Asteraceae palaeo-polyploidization history and plant inulin production.</title>
        <authorList>
            <person name="Fan W."/>
            <person name="Wang S."/>
            <person name="Wang H."/>
            <person name="Wang A."/>
            <person name="Jiang F."/>
            <person name="Liu H."/>
            <person name="Zhao H."/>
            <person name="Xu D."/>
            <person name="Zhang Y."/>
        </authorList>
    </citation>
    <scope>NUCLEOTIDE SEQUENCE [LARGE SCALE GENOMIC DNA]</scope>
    <source>
        <strain evidence="2">cv. Niubang</strain>
    </source>
</reference>
<reference evidence="1 2" key="2">
    <citation type="journal article" date="2022" name="Mol. Ecol. Resour.">
        <title>The genomes of chicory, endive, great burdock and yacon provide insights into Asteraceae paleo-polyploidization history and plant inulin production.</title>
        <authorList>
            <person name="Fan W."/>
            <person name="Wang S."/>
            <person name="Wang H."/>
            <person name="Wang A."/>
            <person name="Jiang F."/>
            <person name="Liu H."/>
            <person name="Zhao H."/>
            <person name="Xu D."/>
            <person name="Zhang Y."/>
        </authorList>
    </citation>
    <scope>NUCLEOTIDE SEQUENCE [LARGE SCALE GENOMIC DNA]</scope>
    <source>
        <strain evidence="2">cv. Niubang</strain>
    </source>
</reference>
<gene>
    <name evidence="1" type="ORF">L6452_14142</name>
</gene>
<name>A0ACB9CKL4_ARCLA</name>
<organism evidence="1 2">
    <name type="scientific">Arctium lappa</name>
    <name type="common">Greater burdock</name>
    <name type="synonym">Lappa major</name>
    <dbReference type="NCBI Taxonomy" id="4217"/>
    <lineage>
        <taxon>Eukaryota</taxon>
        <taxon>Viridiplantae</taxon>
        <taxon>Streptophyta</taxon>
        <taxon>Embryophyta</taxon>
        <taxon>Tracheophyta</taxon>
        <taxon>Spermatophyta</taxon>
        <taxon>Magnoliopsida</taxon>
        <taxon>eudicotyledons</taxon>
        <taxon>Gunneridae</taxon>
        <taxon>Pentapetalae</taxon>
        <taxon>asterids</taxon>
        <taxon>campanulids</taxon>
        <taxon>Asterales</taxon>
        <taxon>Asteraceae</taxon>
        <taxon>Carduoideae</taxon>
        <taxon>Cardueae</taxon>
        <taxon>Arctiinae</taxon>
        <taxon>Arctium</taxon>
    </lineage>
</organism>
<accession>A0ACB9CKL4</accession>
<evidence type="ECO:0000313" key="2">
    <source>
        <dbReference type="Proteomes" id="UP001055879"/>
    </source>
</evidence>
<keyword evidence="2" id="KW-1185">Reference proteome</keyword>
<sequence>MEVVPLWVITGLRSHTAVFTKGEGMGVCKLWTPSCIGGLNSGIILLAFSLSLLYFLSLNSAKALETLLQFSSAIS</sequence>
<comment type="caution">
    <text evidence="1">The sequence shown here is derived from an EMBL/GenBank/DDBJ whole genome shotgun (WGS) entry which is preliminary data.</text>
</comment>
<dbReference type="EMBL" id="CM042050">
    <property type="protein sequence ID" value="KAI3734667.1"/>
    <property type="molecule type" value="Genomic_DNA"/>
</dbReference>
<dbReference type="Proteomes" id="UP001055879">
    <property type="component" value="Linkage Group LG04"/>
</dbReference>
<proteinExistence type="predicted"/>